<feature type="transmembrane region" description="Helical" evidence="1">
    <location>
        <begin position="119"/>
        <end position="141"/>
    </location>
</feature>
<organism evidence="2 3">
    <name type="scientific">Kutzneria chonburiensis</name>
    <dbReference type="NCBI Taxonomy" id="1483604"/>
    <lineage>
        <taxon>Bacteria</taxon>
        <taxon>Bacillati</taxon>
        <taxon>Actinomycetota</taxon>
        <taxon>Actinomycetes</taxon>
        <taxon>Pseudonocardiales</taxon>
        <taxon>Pseudonocardiaceae</taxon>
        <taxon>Kutzneria</taxon>
    </lineage>
</organism>
<reference evidence="2 3" key="1">
    <citation type="submission" date="2024-09" db="EMBL/GenBank/DDBJ databases">
        <authorList>
            <person name="Sun Q."/>
            <person name="Mori K."/>
        </authorList>
    </citation>
    <scope>NUCLEOTIDE SEQUENCE [LARGE SCALE GENOMIC DNA]</scope>
    <source>
        <strain evidence="2 3">TBRC 1432</strain>
    </source>
</reference>
<feature type="transmembrane region" description="Helical" evidence="1">
    <location>
        <begin position="21"/>
        <end position="43"/>
    </location>
</feature>
<proteinExistence type="predicted"/>
<keyword evidence="1" id="KW-0812">Transmembrane</keyword>
<evidence type="ECO:0000313" key="3">
    <source>
        <dbReference type="Proteomes" id="UP001589810"/>
    </source>
</evidence>
<dbReference type="RefSeq" id="WP_273935676.1">
    <property type="nucleotide sequence ID" value="NZ_CP097263.1"/>
</dbReference>
<dbReference type="EMBL" id="JBHLUD010000007">
    <property type="protein sequence ID" value="MFC0544190.1"/>
    <property type="molecule type" value="Genomic_DNA"/>
</dbReference>
<sequence length="155" mass="17078">MADDILAEFPKKRTDRQILRGIRIFLAACGALAALVMIGGGLVEWDHASQPREFGVVTSLLPGYKGCNGRSVVTFDTPSRKAIQATLCTRSELVLGSAFEVRYPTDHPDQAVAADEDQAALLVIAPMPFIGFGLALLLLTWRRPDFFLSRRRYRG</sequence>
<accession>A0ABV6MV56</accession>
<keyword evidence="3" id="KW-1185">Reference proteome</keyword>
<evidence type="ECO:0008006" key="4">
    <source>
        <dbReference type="Google" id="ProtNLM"/>
    </source>
</evidence>
<gene>
    <name evidence="2" type="ORF">ACFFH7_21980</name>
</gene>
<comment type="caution">
    <text evidence="2">The sequence shown here is derived from an EMBL/GenBank/DDBJ whole genome shotgun (WGS) entry which is preliminary data.</text>
</comment>
<name>A0ABV6MV56_9PSEU</name>
<protein>
    <recommendedName>
        <fullName evidence="4">DUF3592 domain-containing protein</fullName>
    </recommendedName>
</protein>
<keyword evidence="1" id="KW-1133">Transmembrane helix</keyword>
<keyword evidence="1" id="KW-0472">Membrane</keyword>
<dbReference type="Proteomes" id="UP001589810">
    <property type="component" value="Unassembled WGS sequence"/>
</dbReference>
<evidence type="ECO:0000256" key="1">
    <source>
        <dbReference type="SAM" id="Phobius"/>
    </source>
</evidence>
<evidence type="ECO:0000313" key="2">
    <source>
        <dbReference type="EMBL" id="MFC0544190.1"/>
    </source>
</evidence>